<dbReference type="Proteomes" id="UP000292402">
    <property type="component" value="Unassembled WGS sequence"/>
</dbReference>
<dbReference type="EMBL" id="PDXA01000008">
    <property type="protein sequence ID" value="RYN55577.1"/>
    <property type="molecule type" value="Genomic_DNA"/>
</dbReference>
<organism evidence="1 2">
    <name type="scientific">Alternaria tenuissima</name>
    <dbReference type="NCBI Taxonomy" id="119927"/>
    <lineage>
        <taxon>Eukaryota</taxon>
        <taxon>Fungi</taxon>
        <taxon>Dikarya</taxon>
        <taxon>Ascomycota</taxon>
        <taxon>Pezizomycotina</taxon>
        <taxon>Dothideomycetes</taxon>
        <taxon>Pleosporomycetidae</taxon>
        <taxon>Pleosporales</taxon>
        <taxon>Pleosporineae</taxon>
        <taxon>Pleosporaceae</taxon>
        <taxon>Alternaria</taxon>
        <taxon>Alternaria sect. Alternaria</taxon>
        <taxon>Alternaria alternata complex</taxon>
    </lineage>
</organism>
<reference evidence="2" key="1">
    <citation type="journal article" date="2019" name="bioRxiv">
        <title>Genomics, evolutionary history and diagnostics of the Alternaria alternata species group including apple and Asian pear pathotypes.</title>
        <authorList>
            <person name="Armitage A.D."/>
            <person name="Cockerton H.M."/>
            <person name="Sreenivasaprasad S."/>
            <person name="Woodhall J.W."/>
            <person name="Lane C.R."/>
            <person name="Harrison R.J."/>
            <person name="Clarkson J.P."/>
        </authorList>
    </citation>
    <scope>NUCLEOTIDE SEQUENCE [LARGE SCALE GENOMIC DNA]</scope>
    <source>
        <strain evidence="2">FERA 1082</strain>
    </source>
</reference>
<name>A0A4Q4MPU8_9PLEO</name>
<accession>A0A4Q4MPU8</accession>
<evidence type="ECO:0000313" key="1">
    <source>
        <dbReference type="EMBL" id="RYN55577.1"/>
    </source>
</evidence>
<dbReference type="AlphaFoldDB" id="A0A4Q4MPU8"/>
<proteinExistence type="predicted"/>
<evidence type="ECO:0000313" key="2">
    <source>
        <dbReference type="Proteomes" id="UP000292402"/>
    </source>
</evidence>
<sequence length="271" mass="31369">MLFANLDISISRGTVEFHELHDILVVQKNAEMDFLVEAHRQSDIDLSENFDLTSDVSDSDSGYSDYEDYRFAALTGYSLAANVTIPISRFTSRTCLELKRMSQIPHGKARAFQLALMFRLDFLRFEKLKLEWWRKGVHETDALLLDLLDQEQKDWNPEHPLDCAHAFLSLTSYIEREQRGKNSNVRVYKSSIDSSHKHTGAIVLDQLRSVLDKILSLVVRDLRREYRRHLILAFSQRLPADICEEILDWVEMAHGIPRTVEEYAEGLGHSM</sequence>
<protein>
    <submittedName>
        <fullName evidence="1">Uncharacterized protein</fullName>
    </submittedName>
</protein>
<comment type="caution">
    <text evidence="1">The sequence shown here is derived from an EMBL/GenBank/DDBJ whole genome shotgun (WGS) entry which is preliminary data.</text>
</comment>
<gene>
    <name evidence="1" type="ORF">AA0114_g3136</name>
</gene>